<dbReference type="AlphaFoldDB" id="A0A314UVZ6"/>
<feature type="region of interest" description="Disordered" evidence="1">
    <location>
        <begin position="1"/>
        <end position="47"/>
    </location>
</feature>
<proteinExistence type="predicted"/>
<keyword evidence="3" id="KW-1185">Reference proteome</keyword>
<dbReference type="EMBL" id="PJQY01002928">
    <property type="protein sequence ID" value="PQM41707.1"/>
    <property type="molecule type" value="Genomic_DNA"/>
</dbReference>
<feature type="region of interest" description="Disordered" evidence="1">
    <location>
        <begin position="183"/>
        <end position="222"/>
    </location>
</feature>
<evidence type="ECO:0000256" key="1">
    <source>
        <dbReference type="SAM" id="MobiDB-lite"/>
    </source>
</evidence>
<accession>A0A314UVZ6</accession>
<evidence type="ECO:0000313" key="2">
    <source>
        <dbReference type="EMBL" id="PQM41707.1"/>
    </source>
</evidence>
<feature type="region of interest" description="Disordered" evidence="1">
    <location>
        <begin position="64"/>
        <end position="99"/>
    </location>
</feature>
<reference evidence="2 3" key="1">
    <citation type="submission" date="2018-02" db="EMBL/GenBank/DDBJ databases">
        <title>Draft genome of wild Prunus yedoensis var. nudiflora.</title>
        <authorList>
            <person name="Baek S."/>
            <person name="Kim J.-H."/>
            <person name="Choi K."/>
            <person name="Kim G.-B."/>
            <person name="Cho A."/>
            <person name="Jang H."/>
            <person name="Shin C.-H."/>
            <person name="Yu H.-J."/>
            <person name="Mun J.-H."/>
        </authorList>
    </citation>
    <scope>NUCLEOTIDE SEQUENCE [LARGE SCALE GENOMIC DNA]</scope>
    <source>
        <strain evidence="3">cv. Jeju island</strain>
        <tissue evidence="2">Leaf</tissue>
    </source>
</reference>
<sequence length="222" mass="23343">MDLNADVVLSDPSDDGVNLSEPVELDDMDLEVGDGGTNEGLEGKGPKGELVNIVEDSEVKIGSLDRDTEEKGSVVSSQVGINGGEGREGLEGPQFGAGGDGIAANNKGLVLESEDTFRSVESSFSFEKDKGKDEISRECAESEIAVDGDEAKLNVAVHGTDDLMRDDKEEDVALAAEIAYVEKERGQNVEQGQSGEQSLDASSSMQDNVKLESLGTTGSLDK</sequence>
<evidence type="ECO:0000313" key="3">
    <source>
        <dbReference type="Proteomes" id="UP000250321"/>
    </source>
</evidence>
<comment type="caution">
    <text evidence="2">The sequence shown here is derived from an EMBL/GenBank/DDBJ whole genome shotgun (WGS) entry which is preliminary data.</text>
</comment>
<name>A0A314UVZ6_PRUYE</name>
<dbReference type="STRING" id="2094558.A0A314UVZ6"/>
<dbReference type="Proteomes" id="UP000250321">
    <property type="component" value="Unassembled WGS sequence"/>
</dbReference>
<protein>
    <submittedName>
        <fullName evidence="2">Uncharacterized protein</fullName>
    </submittedName>
</protein>
<feature type="compositionally biased region" description="Acidic residues" evidence="1">
    <location>
        <begin position="23"/>
        <end position="32"/>
    </location>
</feature>
<gene>
    <name evidence="2" type="ORF">Pyn_25213</name>
</gene>
<organism evidence="2 3">
    <name type="scientific">Prunus yedoensis var. nudiflora</name>
    <dbReference type="NCBI Taxonomy" id="2094558"/>
    <lineage>
        <taxon>Eukaryota</taxon>
        <taxon>Viridiplantae</taxon>
        <taxon>Streptophyta</taxon>
        <taxon>Embryophyta</taxon>
        <taxon>Tracheophyta</taxon>
        <taxon>Spermatophyta</taxon>
        <taxon>Magnoliopsida</taxon>
        <taxon>eudicotyledons</taxon>
        <taxon>Gunneridae</taxon>
        <taxon>Pentapetalae</taxon>
        <taxon>rosids</taxon>
        <taxon>fabids</taxon>
        <taxon>Rosales</taxon>
        <taxon>Rosaceae</taxon>
        <taxon>Amygdaloideae</taxon>
        <taxon>Amygdaleae</taxon>
        <taxon>Prunus</taxon>
    </lineage>
</organism>
<feature type="compositionally biased region" description="Polar residues" evidence="1">
    <location>
        <begin position="188"/>
        <end position="207"/>
    </location>
</feature>